<reference evidence="1 2" key="1">
    <citation type="submission" date="2017-08" db="EMBL/GenBank/DDBJ databases">
        <title>Mechanisms for carbon and nitrogen cycling indicate functional differentiation within the Candidate Phyla Radiation.</title>
        <authorList>
            <person name="Danczak R.E."/>
            <person name="Johnston M.D."/>
            <person name="Kenah C."/>
            <person name="Slattery M."/>
            <person name="Wrighton K.C."/>
            <person name="Wilkins M.J."/>
        </authorList>
    </citation>
    <scope>NUCLEOTIDE SEQUENCE [LARGE SCALE GENOMIC DNA]</scope>
    <source>
        <strain evidence="1">Gr01-1014_85</strain>
    </source>
</reference>
<dbReference type="AlphaFoldDB" id="A0A554JC14"/>
<evidence type="ECO:0000313" key="2">
    <source>
        <dbReference type="Proteomes" id="UP000316253"/>
    </source>
</evidence>
<protein>
    <submittedName>
        <fullName evidence="1">Uncharacterized protein</fullName>
    </submittedName>
</protein>
<dbReference type="Proteomes" id="UP000316253">
    <property type="component" value="Unassembled WGS sequence"/>
</dbReference>
<comment type="caution">
    <text evidence="1">The sequence shown here is derived from an EMBL/GenBank/DDBJ whole genome shotgun (WGS) entry which is preliminary data.</text>
</comment>
<gene>
    <name evidence="1" type="ORF">CEO22_300</name>
</gene>
<proteinExistence type="predicted"/>
<accession>A0A554JC14</accession>
<name>A0A554JC14_9BACT</name>
<organism evidence="1 2">
    <name type="scientific">Candidatus Berkelbacteria bacterium Gr01-1014_85</name>
    <dbReference type="NCBI Taxonomy" id="2017150"/>
    <lineage>
        <taxon>Bacteria</taxon>
        <taxon>Candidatus Berkelbacteria</taxon>
    </lineage>
</organism>
<evidence type="ECO:0000313" key="1">
    <source>
        <dbReference type="EMBL" id="TSC65927.1"/>
    </source>
</evidence>
<sequence>MSTVFSVISCISLPPLTADELSGMDEAFATNVTPLECHCGPPGFVTLPPVSLGGRGFQSVDPSIARLYLEGRDRQPEQLRPREYPVQPALLVATTVDLTLPELCRRLCQEFPTQGLSWSTLLALHLYVAMPQATQRAFFIPASQPPALGALVCHSAQEVHLTTLHLDPARVMTKKTFICQAGFELYLPAPPLC</sequence>
<dbReference type="EMBL" id="VMFD01000022">
    <property type="protein sequence ID" value="TSC65927.1"/>
    <property type="molecule type" value="Genomic_DNA"/>
</dbReference>